<evidence type="ECO:0000313" key="2">
    <source>
        <dbReference type="Proteomes" id="UP000475155"/>
    </source>
</evidence>
<keyword evidence="2" id="KW-1185">Reference proteome</keyword>
<protein>
    <recommendedName>
        <fullName evidence="3">XRE family transcriptional regulator</fullName>
    </recommendedName>
</protein>
<evidence type="ECO:0000313" key="1">
    <source>
        <dbReference type="EMBL" id="NEH12442.1"/>
    </source>
</evidence>
<dbReference type="InterPro" id="IPR010982">
    <property type="entry name" value="Lambda_DNA-bd_dom_sf"/>
</dbReference>
<organism evidence="1 2">
    <name type="scientific">Bifidobacterium saimiriisciurei</name>
    <dbReference type="NCBI Taxonomy" id="2661627"/>
    <lineage>
        <taxon>Bacteria</taxon>
        <taxon>Bacillati</taxon>
        <taxon>Actinomycetota</taxon>
        <taxon>Actinomycetes</taxon>
        <taxon>Bifidobacteriales</taxon>
        <taxon>Bifidobacteriaceae</taxon>
        <taxon>Bifidobacterium</taxon>
    </lineage>
</organism>
<comment type="caution">
    <text evidence="1">The sequence shown here is derived from an EMBL/GenBank/DDBJ whole genome shotgun (WGS) entry which is preliminary data.</text>
</comment>
<dbReference type="RefSeq" id="WP_163228287.1">
    <property type="nucleotide sequence ID" value="NZ_WHZU01000022.1"/>
</dbReference>
<reference evidence="1 2" key="1">
    <citation type="submission" date="2019-10" db="EMBL/GenBank/DDBJ databases">
        <title>Bifidobacterium from non-human primates.</title>
        <authorList>
            <person name="Modesto M."/>
        </authorList>
    </citation>
    <scope>NUCLEOTIDE SEQUENCE [LARGE SCALE GENOMIC DNA]</scope>
    <source>
        <strain evidence="1 2">SMA1</strain>
    </source>
</reference>
<evidence type="ECO:0008006" key="3">
    <source>
        <dbReference type="Google" id="ProtNLM"/>
    </source>
</evidence>
<accession>A0ABX0CBG5</accession>
<name>A0ABX0CBG5_9BIFI</name>
<sequence>MSAQECMSQTIEAELAAQKKTKNGLANRLNINRRNLYQRFANEKSWSFGELEVVATFLGMSVWQLVDLAASRSVLSGEASAEPALAAATATLNHKETKQ</sequence>
<dbReference type="Proteomes" id="UP000475155">
    <property type="component" value="Unassembled WGS sequence"/>
</dbReference>
<dbReference type="EMBL" id="WHZU01000022">
    <property type="protein sequence ID" value="NEH12442.1"/>
    <property type="molecule type" value="Genomic_DNA"/>
</dbReference>
<proteinExistence type="predicted"/>
<dbReference type="SUPFAM" id="SSF47413">
    <property type="entry name" value="lambda repressor-like DNA-binding domains"/>
    <property type="match status" value="1"/>
</dbReference>
<gene>
    <name evidence="1" type="ORF">GFD18_10230</name>
</gene>